<accession>A0ABY5SAC2</accession>
<keyword evidence="2" id="KW-1185">Reference proteome</keyword>
<evidence type="ECO:0000313" key="2">
    <source>
        <dbReference type="Proteomes" id="UP001057877"/>
    </source>
</evidence>
<gene>
    <name evidence="1" type="ORF">L1F29_29330</name>
</gene>
<organism evidence="1 2">
    <name type="scientific">Paenibacillus spongiae</name>
    <dbReference type="NCBI Taxonomy" id="2909671"/>
    <lineage>
        <taxon>Bacteria</taxon>
        <taxon>Bacillati</taxon>
        <taxon>Bacillota</taxon>
        <taxon>Bacilli</taxon>
        <taxon>Bacillales</taxon>
        <taxon>Paenibacillaceae</taxon>
        <taxon>Paenibacillus</taxon>
    </lineage>
</organism>
<dbReference type="Proteomes" id="UP001057877">
    <property type="component" value="Chromosome"/>
</dbReference>
<sequence>MNTEQTEYTVEYEDRYGVLYYANVKADNVDDAAMRLRQLYPDAVIRAVTRVPEDG</sequence>
<dbReference type="RefSeq" id="WP_258385564.1">
    <property type="nucleotide sequence ID" value="NZ_CP091430.1"/>
</dbReference>
<proteinExistence type="predicted"/>
<name>A0ABY5SAC2_9BACL</name>
<evidence type="ECO:0000313" key="1">
    <source>
        <dbReference type="EMBL" id="UVI29475.1"/>
    </source>
</evidence>
<reference evidence="1" key="1">
    <citation type="submission" date="2022-01" db="EMBL/GenBank/DDBJ databases">
        <title>Paenibacillus spongiae sp. nov., isolated from marine sponge.</title>
        <authorList>
            <person name="Li Z."/>
            <person name="Zhang M."/>
        </authorList>
    </citation>
    <scope>NUCLEOTIDE SEQUENCE</scope>
    <source>
        <strain evidence="1">PHS-Z3</strain>
    </source>
</reference>
<protein>
    <recommendedName>
        <fullName evidence="3">SPOR domain-containing protein</fullName>
    </recommendedName>
</protein>
<dbReference type="EMBL" id="CP091430">
    <property type="protein sequence ID" value="UVI29475.1"/>
    <property type="molecule type" value="Genomic_DNA"/>
</dbReference>
<evidence type="ECO:0008006" key="3">
    <source>
        <dbReference type="Google" id="ProtNLM"/>
    </source>
</evidence>